<dbReference type="InterPro" id="IPR011990">
    <property type="entry name" value="TPR-like_helical_dom_sf"/>
</dbReference>
<comment type="caution">
    <text evidence="2">The sequence shown here is derived from an EMBL/GenBank/DDBJ whole genome shotgun (WGS) entry which is preliminary data.</text>
</comment>
<dbReference type="InterPro" id="IPR001173">
    <property type="entry name" value="Glyco_trans_2-like"/>
</dbReference>
<dbReference type="EMBL" id="JAGTPX010000060">
    <property type="protein sequence ID" value="MBR8672706.1"/>
    <property type="molecule type" value="Genomic_DNA"/>
</dbReference>
<sequence length="351" mass="42003">MIVKNEEEVLYQCLESVKALCDEIIIVDTGSTDKTKNIANQYTDKVYDFIWIDDFSAARNFAFEKATKDFIFWLDADDILLEADQQKLHLLKNSLDQTTDAVSMFYHIAFDANNNPTFLYRRNRLVKRERNFRWIGPVHEYLEVYGEIHYSDIAITHCKTDKKGISDSSRNLRIYENRLKNGDVFSPRDLFYYSNELREHGFYEKAIQYYEKFLSTKKGWVEDEIRSCINMSYCYKSLLNSDEELYCLLRTFSYDLPRQEVLCLIGDYFQEKQHWSKSIFWYTLATNIQQDKSMGFFQPKYSSWYPHLQLCICYWNQGEIEQSFLHHQLAKEADPNNKWIKLNEKFFHNTP</sequence>
<dbReference type="PANTHER" id="PTHR43630:SF2">
    <property type="entry name" value="GLYCOSYLTRANSFERASE"/>
    <property type="match status" value="1"/>
</dbReference>
<reference evidence="2" key="1">
    <citation type="submission" date="2021-04" db="EMBL/GenBank/DDBJ databases">
        <title>Genomic analysis of electroactive and textile dye degrading Bacillus circulans strain: DC10 isolated from constructed wetland-microbial fuel cells treating textile dye wastewaters.</title>
        <authorList>
            <person name="Patel D.U."/>
            <person name="Desai C.R."/>
        </authorList>
    </citation>
    <scope>NUCLEOTIDE SEQUENCE</scope>
    <source>
        <strain evidence="2">DC10</strain>
    </source>
</reference>
<protein>
    <submittedName>
        <fullName evidence="2">Glycosyltransferase family 2 protein</fullName>
    </submittedName>
</protein>
<dbReference type="InterPro" id="IPR029044">
    <property type="entry name" value="Nucleotide-diphossugar_trans"/>
</dbReference>
<evidence type="ECO:0000313" key="2">
    <source>
        <dbReference type="EMBL" id="MBR8672706.1"/>
    </source>
</evidence>
<gene>
    <name evidence="2" type="ORF">KD144_24545</name>
</gene>
<dbReference type="AlphaFoldDB" id="A0A941JIJ3"/>
<dbReference type="CDD" id="cd02511">
    <property type="entry name" value="Beta4Glucosyltransferase"/>
    <property type="match status" value="1"/>
</dbReference>
<name>A0A941JIJ3_NIACI</name>
<dbReference type="Gene3D" id="3.90.550.10">
    <property type="entry name" value="Spore Coat Polysaccharide Biosynthesis Protein SpsA, Chain A"/>
    <property type="match status" value="1"/>
</dbReference>
<proteinExistence type="predicted"/>
<feature type="domain" description="Glycosyltransferase 2-like" evidence="1">
    <location>
        <begin position="1"/>
        <end position="133"/>
    </location>
</feature>
<dbReference type="Gene3D" id="1.25.40.10">
    <property type="entry name" value="Tetratricopeptide repeat domain"/>
    <property type="match status" value="1"/>
</dbReference>
<dbReference type="Pfam" id="PF00535">
    <property type="entry name" value="Glycos_transf_2"/>
    <property type="match status" value="1"/>
</dbReference>
<dbReference type="SUPFAM" id="SSF48452">
    <property type="entry name" value="TPR-like"/>
    <property type="match status" value="1"/>
</dbReference>
<dbReference type="PANTHER" id="PTHR43630">
    <property type="entry name" value="POLY-BETA-1,6-N-ACETYL-D-GLUCOSAMINE SYNTHASE"/>
    <property type="match status" value="1"/>
</dbReference>
<dbReference type="SUPFAM" id="SSF53448">
    <property type="entry name" value="Nucleotide-diphospho-sugar transferases"/>
    <property type="match status" value="1"/>
</dbReference>
<evidence type="ECO:0000259" key="1">
    <source>
        <dbReference type="Pfam" id="PF00535"/>
    </source>
</evidence>
<accession>A0A941JIJ3</accession>
<organism evidence="2">
    <name type="scientific">Niallia circulans</name>
    <name type="common">Bacillus circulans</name>
    <dbReference type="NCBI Taxonomy" id="1397"/>
    <lineage>
        <taxon>Bacteria</taxon>
        <taxon>Bacillati</taxon>
        <taxon>Bacillota</taxon>
        <taxon>Bacilli</taxon>
        <taxon>Bacillales</taxon>
        <taxon>Bacillaceae</taxon>
        <taxon>Niallia</taxon>
    </lineage>
</organism>